<protein>
    <submittedName>
        <fullName evidence="1">Uncharacterized protein</fullName>
    </submittedName>
</protein>
<reference evidence="1 2" key="1">
    <citation type="submission" date="2018-06" db="EMBL/GenBank/DDBJ databases">
        <authorList>
            <consortium name="Pathogen Informatics"/>
            <person name="Doyle S."/>
        </authorList>
    </citation>
    <scope>NUCLEOTIDE SEQUENCE [LARGE SCALE GENOMIC DNA]</scope>
    <source>
        <strain evidence="1 2">NCTC1542</strain>
    </source>
</reference>
<organism evidence="1 2">
    <name type="scientific">Mycolicibacterium fortuitum</name>
    <name type="common">Mycobacterium fortuitum</name>
    <dbReference type="NCBI Taxonomy" id="1766"/>
    <lineage>
        <taxon>Bacteria</taxon>
        <taxon>Bacillati</taxon>
        <taxon>Actinomycetota</taxon>
        <taxon>Actinomycetes</taxon>
        <taxon>Mycobacteriales</taxon>
        <taxon>Mycobacteriaceae</taxon>
        <taxon>Mycolicibacterium</taxon>
    </lineage>
</organism>
<proteinExistence type="predicted"/>
<accession>A0A378UXF1</accession>
<gene>
    <name evidence="1" type="ORF">NCTC1542_03455</name>
</gene>
<sequence>MSPGNKNGWSQEQGGWVINSVGFAGPKQRYTLAIMNGLNGQGGYDEGVATTTRLSQILLSPNG</sequence>
<name>A0A378UXF1_MYCFO</name>
<dbReference type="EMBL" id="UGQY01000003">
    <property type="protein sequence ID" value="STZ88670.1"/>
    <property type="molecule type" value="Genomic_DNA"/>
</dbReference>
<evidence type="ECO:0000313" key="1">
    <source>
        <dbReference type="EMBL" id="STZ88670.1"/>
    </source>
</evidence>
<dbReference type="AlphaFoldDB" id="A0A378UXF1"/>
<dbReference type="Proteomes" id="UP000255389">
    <property type="component" value="Unassembled WGS sequence"/>
</dbReference>
<evidence type="ECO:0000313" key="2">
    <source>
        <dbReference type="Proteomes" id="UP000255389"/>
    </source>
</evidence>